<proteinExistence type="inferred from homology"/>
<dbReference type="PANTHER" id="PTHR44051:SF19">
    <property type="entry name" value="DISULFIDE-BOND OXIDOREDUCTASE YFCG"/>
    <property type="match status" value="1"/>
</dbReference>
<dbReference type="STRING" id="665118.SAMN02983003_1024"/>
<dbReference type="PROSITE" id="PS50404">
    <property type="entry name" value="GST_NTER"/>
    <property type="match status" value="1"/>
</dbReference>
<feature type="domain" description="GST N-terminal" evidence="3">
    <location>
        <begin position="1"/>
        <end position="82"/>
    </location>
</feature>
<comment type="similarity">
    <text evidence="1">Belongs to the GST superfamily.</text>
</comment>
<keyword evidence="6" id="KW-1185">Reference proteome</keyword>
<reference evidence="5 6" key="1">
    <citation type="submission" date="2016-11" db="EMBL/GenBank/DDBJ databases">
        <authorList>
            <person name="Jaros S."/>
            <person name="Januszkiewicz K."/>
            <person name="Wedrychowicz H."/>
        </authorList>
    </citation>
    <scope>NUCLEOTIDE SEQUENCE [LARGE SCALE GENOMIC DNA]</scope>
    <source>
        <strain evidence="5 6">ATCC 23634</strain>
    </source>
</reference>
<feature type="domain" description="GST C-terminal" evidence="4">
    <location>
        <begin position="87"/>
        <end position="215"/>
    </location>
</feature>
<dbReference type="SFLD" id="SFLDG01150">
    <property type="entry name" value="Main.1:_Beta-like"/>
    <property type="match status" value="1"/>
</dbReference>
<dbReference type="SFLD" id="SFLDG00358">
    <property type="entry name" value="Main_(cytGST)"/>
    <property type="match status" value="1"/>
</dbReference>
<protein>
    <submittedName>
        <fullName evidence="5">Glutathione S-transferase</fullName>
    </submittedName>
</protein>
<dbReference type="AlphaFoldDB" id="A0A1K2HUY4"/>
<evidence type="ECO:0000313" key="5">
    <source>
        <dbReference type="EMBL" id="SFZ82344.1"/>
    </source>
</evidence>
<dbReference type="InterPro" id="IPR036249">
    <property type="entry name" value="Thioredoxin-like_sf"/>
</dbReference>
<dbReference type="SFLD" id="SFLDS00019">
    <property type="entry name" value="Glutathione_Transferase_(cytos"/>
    <property type="match status" value="1"/>
</dbReference>
<dbReference type="Proteomes" id="UP000183447">
    <property type="component" value="Unassembled WGS sequence"/>
</dbReference>
<dbReference type="InterPro" id="IPR010987">
    <property type="entry name" value="Glutathione-S-Trfase_C-like"/>
</dbReference>
<dbReference type="Gene3D" id="3.40.30.10">
    <property type="entry name" value="Glutaredoxin"/>
    <property type="match status" value="1"/>
</dbReference>
<dbReference type="CDD" id="cd03047">
    <property type="entry name" value="GST_N_2"/>
    <property type="match status" value="1"/>
</dbReference>
<evidence type="ECO:0000259" key="3">
    <source>
        <dbReference type="PROSITE" id="PS50404"/>
    </source>
</evidence>
<dbReference type="SUPFAM" id="SSF47616">
    <property type="entry name" value="GST C-terminal domain-like"/>
    <property type="match status" value="1"/>
</dbReference>
<organism evidence="5 6">
    <name type="scientific">Devosia enhydra</name>
    <dbReference type="NCBI Taxonomy" id="665118"/>
    <lineage>
        <taxon>Bacteria</taxon>
        <taxon>Pseudomonadati</taxon>
        <taxon>Pseudomonadota</taxon>
        <taxon>Alphaproteobacteria</taxon>
        <taxon>Hyphomicrobiales</taxon>
        <taxon>Devosiaceae</taxon>
        <taxon>Devosia</taxon>
    </lineage>
</organism>
<dbReference type="InterPro" id="IPR004045">
    <property type="entry name" value="Glutathione_S-Trfase_N"/>
</dbReference>
<dbReference type="SUPFAM" id="SSF52833">
    <property type="entry name" value="Thioredoxin-like"/>
    <property type="match status" value="1"/>
</dbReference>
<sequence length="215" mass="24097">MAITLWGRPTSSNVQKVGWALEELGVPYEQIPLGGRHGGTGSPDYVAMNPNKLVPTLRDGGLVIWESHAIVRYLAARYGAMTLWREDVAERAIVDQWTDWTATTFQPAWLAVFWLTVRTPVEKQDPAAIQAALKTAANAFSILDAQLRDRAFVAGGSMSYGDIVVGAALYRWYTMDIQRPDTPNVEAYYRRIRDRPAYTKTVCVSYEELRARSTP</sequence>
<evidence type="ECO:0000256" key="1">
    <source>
        <dbReference type="ARBA" id="ARBA00007409"/>
    </source>
</evidence>
<dbReference type="InterPro" id="IPR036282">
    <property type="entry name" value="Glutathione-S-Trfase_C_sf"/>
</dbReference>
<dbReference type="Gene3D" id="1.20.1050.10">
    <property type="match status" value="1"/>
</dbReference>
<evidence type="ECO:0000259" key="4">
    <source>
        <dbReference type="PROSITE" id="PS50405"/>
    </source>
</evidence>
<dbReference type="Pfam" id="PF13410">
    <property type="entry name" value="GST_C_2"/>
    <property type="match status" value="1"/>
</dbReference>
<dbReference type="EMBL" id="FPKU01000001">
    <property type="protein sequence ID" value="SFZ82344.1"/>
    <property type="molecule type" value="Genomic_DNA"/>
</dbReference>
<name>A0A1K2HUY4_9HYPH</name>
<evidence type="ECO:0000313" key="6">
    <source>
        <dbReference type="Proteomes" id="UP000183447"/>
    </source>
</evidence>
<dbReference type="GO" id="GO:0016740">
    <property type="term" value="F:transferase activity"/>
    <property type="evidence" value="ECO:0007669"/>
    <property type="project" value="UniProtKB-KW"/>
</dbReference>
<dbReference type="PROSITE" id="PS50405">
    <property type="entry name" value="GST_CTER"/>
    <property type="match status" value="1"/>
</dbReference>
<dbReference type="OrthoDB" id="9810080at2"/>
<dbReference type="Pfam" id="PF02798">
    <property type="entry name" value="GST_N"/>
    <property type="match status" value="1"/>
</dbReference>
<accession>A0A1K2HUY4</accession>
<evidence type="ECO:0000256" key="2">
    <source>
        <dbReference type="ARBA" id="ARBA00022679"/>
    </source>
</evidence>
<gene>
    <name evidence="5" type="ORF">SAMN02983003_1024</name>
</gene>
<keyword evidence="2 5" id="KW-0808">Transferase</keyword>
<dbReference type="PANTHER" id="PTHR44051">
    <property type="entry name" value="GLUTATHIONE S-TRANSFERASE-RELATED"/>
    <property type="match status" value="1"/>
</dbReference>
<dbReference type="RefSeq" id="WP_072339574.1">
    <property type="nucleotide sequence ID" value="NZ_FPKU01000001.1"/>
</dbReference>
<dbReference type="InterPro" id="IPR040079">
    <property type="entry name" value="Glutathione_S-Trfase"/>
</dbReference>
<dbReference type="FunFam" id="3.40.30.10:FF:000039">
    <property type="entry name" value="Glutathione S-transferase domain"/>
    <property type="match status" value="1"/>
</dbReference>